<reference evidence="14" key="5">
    <citation type="submission" date="2025-09" db="UniProtKB">
        <authorList>
            <consortium name="Ensembl"/>
        </authorList>
    </citation>
    <scope>IDENTIFICATION</scope>
</reference>
<proteinExistence type="inferred from homology"/>
<organism evidence="14 15">
    <name type="scientific">Electrophorus electricus</name>
    <name type="common">Electric eel</name>
    <name type="synonym">Gymnotus electricus</name>
    <dbReference type="NCBI Taxonomy" id="8005"/>
    <lineage>
        <taxon>Eukaryota</taxon>
        <taxon>Metazoa</taxon>
        <taxon>Chordata</taxon>
        <taxon>Craniata</taxon>
        <taxon>Vertebrata</taxon>
        <taxon>Euteleostomi</taxon>
        <taxon>Actinopterygii</taxon>
        <taxon>Neopterygii</taxon>
        <taxon>Teleostei</taxon>
        <taxon>Ostariophysi</taxon>
        <taxon>Gymnotiformes</taxon>
        <taxon>Gymnotoidei</taxon>
        <taxon>Gymnotidae</taxon>
        <taxon>Electrophorus</taxon>
    </lineage>
</organism>
<dbReference type="InterPro" id="IPR001111">
    <property type="entry name" value="TGF-b_propeptide"/>
</dbReference>
<dbReference type="OMA" id="RWIHSEY"/>
<evidence type="ECO:0000256" key="12">
    <source>
        <dbReference type="SAM" id="SignalP"/>
    </source>
</evidence>
<dbReference type="PANTHER" id="PTHR11848">
    <property type="entry name" value="TGF-BETA FAMILY"/>
    <property type="match status" value="1"/>
</dbReference>
<dbReference type="SUPFAM" id="SSF57501">
    <property type="entry name" value="Cystine-knot cytokines"/>
    <property type="match status" value="1"/>
</dbReference>
<reference evidence="15" key="1">
    <citation type="journal article" date="2014" name="Science">
        <title>Nonhuman genetics. Genomic basis for the convergent evolution of electric organs.</title>
        <authorList>
            <person name="Gallant J.R."/>
            <person name="Traeger L.L."/>
            <person name="Volkening J.D."/>
            <person name="Moffett H."/>
            <person name="Chen P.H."/>
            <person name="Novina C.D."/>
            <person name="Phillips G.N.Jr."/>
            <person name="Anand R."/>
            <person name="Wells G.B."/>
            <person name="Pinch M."/>
            <person name="Guth R."/>
            <person name="Unguez G.A."/>
            <person name="Albert J.S."/>
            <person name="Zakon H.H."/>
            <person name="Samanta M.P."/>
            <person name="Sussman M.R."/>
        </authorList>
    </citation>
    <scope>NUCLEOTIDE SEQUENCE [LARGE SCALE GENOMIC DNA]</scope>
</reference>
<keyword evidence="3" id="KW-0217">Developmental protein</keyword>
<evidence type="ECO:0000256" key="1">
    <source>
        <dbReference type="ARBA" id="ARBA00004613"/>
    </source>
</evidence>
<dbReference type="GeneID" id="113567941"/>
<dbReference type="STRING" id="8005.ENSEEEP00000014946"/>
<reference evidence="14" key="4">
    <citation type="submission" date="2025-08" db="UniProtKB">
        <authorList>
            <consortium name="Ensembl"/>
        </authorList>
    </citation>
    <scope>IDENTIFICATION</scope>
</reference>
<dbReference type="Ensembl" id="ENSEEET00000015125.2">
    <property type="protein sequence ID" value="ENSEEEP00000014946.2"/>
    <property type="gene ID" value="ENSEEEG00000007430.2"/>
</dbReference>
<dbReference type="CDD" id="cd13759">
    <property type="entry name" value="TGF_beta_NODAL"/>
    <property type="match status" value="1"/>
</dbReference>
<reference evidence="15" key="2">
    <citation type="journal article" date="2017" name="Sci. Adv.">
        <title>A tail of two voltages: Proteomic comparison of the three electric organs of the electric eel.</title>
        <authorList>
            <person name="Traeger L.L."/>
            <person name="Sabat G."/>
            <person name="Barrett-Wilt G.A."/>
            <person name="Wells G.B."/>
            <person name="Sussman M.R."/>
        </authorList>
    </citation>
    <scope>NUCLEOTIDE SEQUENCE [LARGE SCALE GENOMIC DNA]</scope>
</reference>
<keyword evidence="5" id="KW-0165">Cleavage on pair of basic residues</keyword>
<evidence type="ECO:0000313" key="15">
    <source>
        <dbReference type="Proteomes" id="UP000314983"/>
    </source>
</evidence>
<keyword evidence="9" id="KW-0325">Glycoprotein</keyword>
<evidence type="ECO:0000313" key="14">
    <source>
        <dbReference type="Ensembl" id="ENSEEEP00000014946.2"/>
    </source>
</evidence>
<dbReference type="InterPro" id="IPR015615">
    <property type="entry name" value="TGF-beta-rel"/>
</dbReference>
<keyword evidence="4" id="KW-0964">Secreted</keyword>
<dbReference type="SMART" id="SM00204">
    <property type="entry name" value="TGFB"/>
    <property type="match status" value="1"/>
</dbReference>
<dbReference type="InterPro" id="IPR001839">
    <property type="entry name" value="TGF-b_C"/>
</dbReference>
<accession>A0A4W4ESS5</accession>
<evidence type="ECO:0000256" key="4">
    <source>
        <dbReference type="ARBA" id="ARBA00022525"/>
    </source>
</evidence>
<dbReference type="Pfam" id="PF00688">
    <property type="entry name" value="TGFb_propeptide"/>
    <property type="match status" value="1"/>
</dbReference>
<evidence type="ECO:0000259" key="13">
    <source>
        <dbReference type="PROSITE" id="PS51362"/>
    </source>
</evidence>
<evidence type="ECO:0000256" key="5">
    <source>
        <dbReference type="ARBA" id="ARBA00022685"/>
    </source>
</evidence>
<sequence>MRPLICGIFCTIFVRWIHSEYAGALTGFHEKYINRIGGSPQNGRGQSSRARDPNKYPLYMMHLYRTLLSGDSKSTVNSFRLSHENPSLHNSNSVLSLVAKSCYQVGDKWVITFDMSSISATDNVQRAELRIGLPEFSTSDNAKVDIYHAPKDKCNQNFCTEERLHLGSLRATPSSSASHSSWRVLNITVLLKYWLHQGGPPPHQGTIQEDQSNTGTSHGLKTIQHTTANSVMIVVYSKQSQADTSTLIHTAEHSKYVAVDRGSGGQGPVARRQKRNHRAHKRLHEGSGVGRLPSPSHAEGATKPLCRKVDMWVDFEQIGWSKWIIYPKRYNAYRCEGSCPTPLNESFSPTNHAYMQSLLLLHHADRIPCPSCVPTLLAPVSMLYYENGKMVMRNHEGMVAEACGCR</sequence>
<dbReference type="FunFam" id="2.10.90.10:FF:000026">
    <property type="entry name" value="Nodal homolog 3-A"/>
    <property type="match status" value="1"/>
</dbReference>
<comment type="similarity">
    <text evidence="2 10">Belongs to the TGF-beta family.</text>
</comment>
<dbReference type="GeneTree" id="ENSGT00940000163919"/>
<feature type="domain" description="TGF-beta family profile" evidence="13">
    <location>
        <begin position="272"/>
        <end position="406"/>
    </location>
</feature>
<reference evidence="14" key="3">
    <citation type="submission" date="2020-05" db="EMBL/GenBank/DDBJ databases">
        <title>Electrophorus electricus (electric eel) genome, fEleEle1, primary haplotype.</title>
        <authorList>
            <person name="Myers G."/>
            <person name="Meyer A."/>
            <person name="Fedrigo O."/>
            <person name="Formenti G."/>
            <person name="Rhie A."/>
            <person name="Tracey A."/>
            <person name="Sims Y."/>
            <person name="Jarvis E.D."/>
        </authorList>
    </citation>
    <scope>NUCLEOTIDE SEQUENCE [LARGE SCALE GENOMIC DNA]</scope>
</reference>
<dbReference type="InterPro" id="IPR029034">
    <property type="entry name" value="Cystine-knot_cytokine"/>
</dbReference>
<dbReference type="GO" id="GO:0009888">
    <property type="term" value="P:tissue development"/>
    <property type="evidence" value="ECO:0007669"/>
    <property type="project" value="UniProtKB-ARBA"/>
</dbReference>
<dbReference type="PROSITE" id="PS51362">
    <property type="entry name" value="TGF_BETA_2"/>
    <property type="match status" value="1"/>
</dbReference>
<dbReference type="GO" id="GO:0005615">
    <property type="term" value="C:extracellular space"/>
    <property type="evidence" value="ECO:0007669"/>
    <property type="project" value="TreeGrafter"/>
</dbReference>
<dbReference type="Gene3D" id="2.60.120.970">
    <property type="match status" value="1"/>
</dbReference>
<evidence type="ECO:0000256" key="9">
    <source>
        <dbReference type="ARBA" id="ARBA00023180"/>
    </source>
</evidence>
<feature type="region of interest" description="Disordered" evidence="11">
    <location>
        <begin position="259"/>
        <end position="301"/>
    </location>
</feature>
<dbReference type="PROSITE" id="PS00250">
    <property type="entry name" value="TGF_BETA_1"/>
    <property type="match status" value="1"/>
</dbReference>
<dbReference type="GO" id="GO:0007369">
    <property type="term" value="P:gastrulation"/>
    <property type="evidence" value="ECO:0007669"/>
    <property type="project" value="UniProtKB-ARBA"/>
</dbReference>
<evidence type="ECO:0000256" key="8">
    <source>
        <dbReference type="ARBA" id="ARBA00023157"/>
    </source>
</evidence>
<keyword evidence="15" id="KW-1185">Reference proteome</keyword>
<dbReference type="PANTHER" id="PTHR11848:SF159">
    <property type="entry name" value="NODAL HOMOLOG"/>
    <property type="match status" value="1"/>
</dbReference>
<dbReference type="Gene3D" id="2.10.90.10">
    <property type="entry name" value="Cystine-knot cytokines"/>
    <property type="match status" value="1"/>
</dbReference>
<dbReference type="GO" id="GO:0008083">
    <property type="term" value="F:growth factor activity"/>
    <property type="evidence" value="ECO:0007669"/>
    <property type="project" value="UniProtKB-KW"/>
</dbReference>
<keyword evidence="7 10" id="KW-0339">Growth factor</keyword>
<feature type="chain" id="PRO_5044236930" description="TGF-beta family profile domain-containing protein" evidence="12">
    <location>
        <begin position="20"/>
        <end position="406"/>
    </location>
</feature>
<keyword evidence="8" id="KW-1015">Disulfide bond</keyword>
<evidence type="ECO:0000256" key="10">
    <source>
        <dbReference type="RuleBase" id="RU000354"/>
    </source>
</evidence>
<dbReference type="GO" id="GO:0005125">
    <property type="term" value="F:cytokine activity"/>
    <property type="evidence" value="ECO:0007669"/>
    <property type="project" value="TreeGrafter"/>
</dbReference>
<feature type="signal peptide" evidence="12">
    <location>
        <begin position="1"/>
        <end position="19"/>
    </location>
</feature>
<protein>
    <recommendedName>
        <fullName evidence="13">TGF-beta family profile domain-containing protein</fullName>
    </recommendedName>
</protein>
<evidence type="ECO:0000256" key="2">
    <source>
        <dbReference type="ARBA" id="ARBA00006656"/>
    </source>
</evidence>
<evidence type="ECO:0000256" key="11">
    <source>
        <dbReference type="SAM" id="MobiDB-lite"/>
    </source>
</evidence>
<dbReference type="InterPro" id="IPR017948">
    <property type="entry name" value="TGFb_CS"/>
</dbReference>
<evidence type="ECO:0000256" key="7">
    <source>
        <dbReference type="ARBA" id="ARBA00023030"/>
    </source>
</evidence>
<evidence type="ECO:0000256" key="3">
    <source>
        <dbReference type="ARBA" id="ARBA00022473"/>
    </source>
</evidence>
<dbReference type="CTD" id="799352"/>
<dbReference type="RefSeq" id="XP_026851887.2">
    <property type="nucleotide sequence ID" value="XM_026996086.2"/>
</dbReference>
<dbReference type="Proteomes" id="UP000314983">
    <property type="component" value="Chromosome 6"/>
</dbReference>
<keyword evidence="6 12" id="KW-0732">Signal</keyword>
<dbReference type="AlphaFoldDB" id="A0A4W4ESS5"/>
<name>A0A4W4ESS5_ELEEL</name>
<feature type="compositionally biased region" description="Basic residues" evidence="11">
    <location>
        <begin position="271"/>
        <end position="283"/>
    </location>
</feature>
<gene>
    <name evidence="14" type="primary">ndr1</name>
</gene>
<comment type="subcellular location">
    <subcellularLocation>
        <location evidence="1">Secreted</location>
    </subcellularLocation>
</comment>
<dbReference type="Pfam" id="PF00019">
    <property type="entry name" value="TGF_beta"/>
    <property type="match status" value="1"/>
</dbReference>
<evidence type="ECO:0000256" key="6">
    <source>
        <dbReference type="ARBA" id="ARBA00022729"/>
    </source>
</evidence>
<dbReference type="KEGG" id="eee:113567941"/>